<gene>
    <name evidence="2" type="ORF">H9Q08_18515</name>
</gene>
<evidence type="ECO:0000313" key="3">
    <source>
        <dbReference type="Proteomes" id="UP001430374"/>
    </source>
</evidence>
<organism evidence="2 3">
    <name type="scientific">Chryseobacterium indicum</name>
    <dbReference type="NCBI Taxonomy" id="2766954"/>
    <lineage>
        <taxon>Bacteria</taxon>
        <taxon>Pseudomonadati</taxon>
        <taxon>Bacteroidota</taxon>
        <taxon>Flavobacteriia</taxon>
        <taxon>Flavobacteriales</taxon>
        <taxon>Weeksellaceae</taxon>
        <taxon>Chryseobacterium group</taxon>
        <taxon>Chryseobacterium</taxon>
    </lineage>
</organism>
<comment type="caution">
    <text evidence="2">The sequence shown here is derived from an EMBL/GenBank/DDBJ whole genome shotgun (WGS) entry which is preliminary data.</text>
</comment>
<dbReference type="RefSeq" id="WP_235132601.1">
    <property type="nucleotide sequence ID" value="NZ_JACSGT010000003.1"/>
</dbReference>
<keyword evidence="1" id="KW-1133">Transmembrane helix</keyword>
<evidence type="ECO:0000313" key="2">
    <source>
        <dbReference type="EMBL" id="MCF2221287.1"/>
    </source>
</evidence>
<name>A0ABS9CAT5_9FLAO</name>
<feature type="transmembrane region" description="Helical" evidence="1">
    <location>
        <begin position="80"/>
        <end position="98"/>
    </location>
</feature>
<reference evidence="2" key="1">
    <citation type="submission" date="2021-08" db="EMBL/GenBank/DDBJ databases">
        <title>Complete genome sequence of Chryseobacterium sp strain PS-8.</title>
        <authorList>
            <person name="Das S.K."/>
        </authorList>
    </citation>
    <scope>NUCLEOTIDE SEQUENCE</scope>
    <source>
        <strain evidence="2">PS-8</strain>
    </source>
</reference>
<keyword evidence="3" id="KW-1185">Reference proteome</keyword>
<sequence length="128" mass="15326">MRYIRRFLIFISLVLFFRLFAQIFNEVDLIPNYTMTFVDEEISQVDRFQNLNESKEYSKSQIYKYQKINKERSDTANSQLMMIVVLVIIQLFSIFPAVQKIRNRMSSTQTKILKQKFSAEIRTFADSK</sequence>
<dbReference type="EMBL" id="JACSGT010000003">
    <property type="protein sequence ID" value="MCF2221287.1"/>
    <property type="molecule type" value="Genomic_DNA"/>
</dbReference>
<protein>
    <submittedName>
        <fullName evidence="2">Uncharacterized protein</fullName>
    </submittedName>
</protein>
<dbReference type="Proteomes" id="UP001430374">
    <property type="component" value="Unassembled WGS sequence"/>
</dbReference>
<keyword evidence="1" id="KW-0472">Membrane</keyword>
<keyword evidence="1" id="KW-0812">Transmembrane</keyword>
<evidence type="ECO:0000256" key="1">
    <source>
        <dbReference type="SAM" id="Phobius"/>
    </source>
</evidence>
<proteinExistence type="predicted"/>
<accession>A0ABS9CAT5</accession>